<dbReference type="Proteomes" id="UP001139012">
    <property type="component" value="Unassembled WGS sequence"/>
</dbReference>
<accession>A0ABS9M239</accession>
<dbReference type="EMBL" id="JAKLUA010000038">
    <property type="protein sequence ID" value="MCG2673211.1"/>
    <property type="molecule type" value="Genomic_DNA"/>
</dbReference>
<evidence type="ECO:0000259" key="2">
    <source>
        <dbReference type="Pfam" id="PF01757"/>
    </source>
</evidence>
<feature type="domain" description="Acyltransferase 3" evidence="2">
    <location>
        <begin position="9"/>
        <end position="315"/>
    </location>
</feature>
<evidence type="ECO:0000313" key="3">
    <source>
        <dbReference type="EMBL" id="MCG2673211.1"/>
    </source>
</evidence>
<keyword evidence="1" id="KW-0812">Transmembrane</keyword>
<dbReference type="InterPro" id="IPR002656">
    <property type="entry name" value="Acyl_transf_3_dom"/>
</dbReference>
<comment type="caution">
    <text evidence="3">The sequence shown here is derived from an EMBL/GenBank/DDBJ whole genome shotgun (WGS) entry which is preliminary data.</text>
</comment>
<feature type="transmembrane region" description="Helical" evidence="1">
    <location>
        <begin position="141"/>
        <end position="160"/>
    </location>
</feature>
<feature type="transmembrane region" description="Helical" evidence="1">
    <location>
        <begin position="231"/>
        <end position="253"/>
    </location>
</feature>
<dbReference type="Pfam" id="PF01757">
    <property type="entry name" value="Acyl_transf_3"/>
    <property type="match status" value="1"/>
</dbReference>
<feature type="transmembrane region" description="Helical" evidence="1">
    <location>
        <begin position="299"/>
        <end position="320"/>
    </location>
</feature>
<feature type="transmembrane region" description="Helical" evidence="1">
    <location>
        <begin position="194"/>
        <end position="211"/>
    </location>
</feature>
<keyword evidence="3" id="KW-0808">Transferase</keyword>
<name>A0ABS9M239_9BRAD</name>
<keyword evidence="1" id="KW-0472">Membrane</keyword>
<keyword evidence="4" id="KW-1185">Reference proteome</keyword>
<evidence type="ECO:0000313" key="4">
    <source>
        <dbReference type="Proteomes" id="UP001139012"/>
    </source>
</evidence>
<keyword evidence="3" id="KW-0012">Acyltransferase</keyword>
<feature type="transmembrane region" description="Helical" evidence="1">
    <location>
        <begin position="12"/>
        <end position="31"/>
    </location>
</feature>
<feature type="transmembrane region" description="Helical" evidence="1">
    <location>
        <begin position="84"/>
        <end position="106"/>
    </location>
</feature>
<dbReference type="GO" id="GO:0016746">
    <property type="term" value="F:acyltransferase activity"/>
    <property type="evidence" value="ECO:0007669"/>
    <property type="project" value="UniProtKB-KW"/>
</dbReference>
<proteinExistence type="predicted"/>
<reference evidence="3" key="1">
    <citation type="submission" date="2022-01" db="EMBL/GenBank/DDBJ databases">
        <title>Genome sequnece data of strain Bradyrhizobium sp. nov.</title>
        <authorList>
            <person name="Zhang J."/>
        </authorList>
    </citation>
    <scope>NUCLEOTIDE SEQUENCE</scope>
    <source>
        <strain evidence="3">WYCCWR 12774</strain>
    </source>
</reference>
<evidence type="ECO:0000256" key="1">
    <source>
        <dbReference type="SAM" id="Phobius"/>
    </source>
</evidence>
<keyword evidence="1" id="KW-1133">Transmembrane helix</keyword>
<gene>
    <name evidence="3" type="ORF">L6637_40680</name>
</gene>
<dbReference type="PANTHER" id="PTHR23028:SF131">
    <property type="entry name" value="BLR2367 PROTEIN"/>
    <property type="match status" value="1"/>
</dbReference>
<dbReference type="PANTHER" id="PTHR23028">
    <property type="entry name" value="ACETYLTRANSFERASE"/>
    <property type="match status" value="1"/>
</dbReference>
<dbReference type="InterPro" id="IPR050879">
    <property type="entry name" value="Acyltransferase_3"/>
</dbReference>
<dbReference type="RefSeq" id="WP_237874236.1">
    <property type="nucleotide sequence ID" value="NZ_JAKLUA010000038.1"/>
</dbReference>
<organism evidence="3 4">
    <name type="scientific">Bradyrhizobium zhengyangense</name>
    <dbReference type="NCBI Taxonomy" id="2911009"/>
    <lineage>
        <taxon>Bacteria</taxon>
        <taxon>Pseudomonadati</taxon>
        <taxon>Pseudomonadota</taxon>
        <taxon>Alphaproteobacteria</taxon>
        <taxon>Hyphomicrobiales</taxon>
        <taxon>Nitrobacteraceae</taxon>
        <taxon>Bradyrhizobium</taxon>
    </lineage>
</organism>
<protein>
    <submittedName>
        <fullName evidence="3">Acyltransferase</fullName>
    </submittedName>
</protein>
<feature type="transmembrane region" description="Helical" evidence="1">
    <location>
        <begin position="166"/>
        <end position="182"/>
    </location>
</feature>
<sequence>MREIYSHTALRGIASLLVVFFHYMIILEPTFDFDTHTSFFSKGYLWVDCFFILSGFILCYVYGTSPGDNQNKLIDFLWARFARIYPLHLATLIGLAGLQVLVSKIANHPLTIGTWSTFWPNLFGVHAWLMPAKYDWNFPSWSISVELAAYLLFPFVSFGFSRQPTITIGLLAASVVFALTIGRDHWEQTALIRGLPMFLFGVLVFQFRYGIERIRYVSALQTSAAGALIASLHFGLYDFAIDLLFAALIWLTWTDQGVSIALRTRPLQALGQWSYSIYMLHIPVRIVLGFALGGRLPQLLLFGIMLAGTICAGAVSYRYFEMPVRQALRRRRAVLAA</sequence>
<feature type="transmembrane region" description="Helical" evidence="1">
    <location>
        <begin position="43"/>
        <end position="63"/>
    </location>
</feature>